<keyword evidence="2" id="KW-0812">Transmembrane</keyword>
<dbReference type="AlphaFoldDB" id="A0AA85IQM5"/>
<feature type="region of interest" description="Disordered" evidence="1">
    <location>
        <begin position="466"/>
        <end position="565"/>
    </location>
</feature>
<keyword evidence="4" id="KW-1185">Reference proteome</keyword>
<proteinExistence type="predicted"/>
<organism evidence="4 5">
    <name type="scientific">Trichobilharzia regenti</name>
    <name type="common">Nasal bird schistosome</name>
    <dbReference type="NCBI Taxonomy" id="157069"/>
    <lineage>
        <taxon>Eukaryota</taxon>
        <taxon>Metazoa</taxon>
        <taxon>Spiralia</taxon>
        <taxon>Lophotrochozoa</taxon>
        <taxon>Platyhelminthes</taxon>
        <taxon>Trematoda</taxon>
        <taxon>Digenea</taxon>
        <taxon>Strigeidida</taxon>
        <taxon>Schistosomatoidea</taxon>
        <taxon>Schistosomatidae</taxon>
        <taxon>Trichobilharzia</taxon>
    </lineage>
</organism>
<evidence type="ECO:0000313" key="5">
    <source>
        <dbReference type="WBParaSite" id="TREG1_115100.1"/>
    </source>
</evidence>
<feature type="chain" id="PRO_5041734314" evidence="3">
    <location>
        <begin position="28"/>
        <end position="602"/>
    </location>
</feature>
<feature type="compositionally biased region" description="Polar residues" evidence="1">
    <location>
        <begin position="466"/>
        <end position="556"/>
    </location>
</feature>
<evidence type="ECO:0000256" key="3">
    <source>
        <dbReference type="SAM" id="SignalP"/>
    </source>
</evidence>
<protein>
    <submittedName>
        <fullName evidence="5">Uncharacterized protein</fullName>
    </submittedName>
</protein>
<evidence type="ECO:0000313" key="4">
    <source>
        <dbReference type="Proteomes" id="UP000050795"/>
    </source>
</evidence>
<evidence type="ECO:0000256" key="1">
    <source>
        <dbReference type="SAM" id="MobiDB-lite"/>
    </source>
</evidence>
<keyword evidence="2" id="KW-0472">Membrane</keyword>
<reference evidence="5" key="2">
    <citation type="submission" date="2023-11" db="UniProtKB">
        <authorList>
            <consortium name="WormBaseParasite"/>
        </authorList>
    </citation>
    <scope>IDENTIFICATION</scope>
</reference>
<reference evidence="4" key="1">
    <citation type="submission" date="2022-06" db="EMBL/GenBank/DDBJ databases">
        <authorList>
            <person name="Berger JAMES D."/>
            <person name="Berger JAMES D."/>
        </authorList>
    </citation>
    <scope>NUCLEOTIDE SEQUENCE [LARGE SCALE GENOMIC DNA]</scope>
</reference>
<name>A0AA85IQM5_TRIRE</name>
<feature type="transmembrane region" description="Helical" evidence="2">
    <location>
        <begin position="574"/>
        <end position="599"/>
    </location>
</feature>
<sequence>MRSVVSLVVIPLILLLFGYNTLDKVSAQGRVPTNSKNVGKSKIPEITSVELVLSVRDWNEAVITRNSEASLELLDEYCQDVKDVVKIMEPRLSSVVLSCEIPLHLNQNVTGLDVTIHLMMSSIEVENAFSSKNWFRSFKQSVKPGAIQINDKWPTAIVSVTKKEWKNAEYTLSYTVSSKELHTDWCNELEDQVSHLYPGLQETVEKCSFIKSKKAIQLKVSHEKLLEKGYLSSRSVLFWRFLFGVTEVQLANVESEILVAEINLSVKPLVIGDYDKSDHRFLEILDNLCEDVKEVLKRIEPTFNSIPMSCDIPELDPYRLNTSSNIMVLLAMSHSQMQQALPSEDWFGSLKVSLETASILKSDKWITDIISFDEPPNLVKGVFDIHLRESKNANLTELCNKHKQTLSKVYTGIDKAVVACFGGIDKTAVIMRLSSTELVKIGYYSQYNTLSLRINDALSVTELTQTQPVTDESENTQSHGTDEQLTTTRQFKPTPETQLVTDESQSTQSHGTDEQLTTTRQFEPTTPETQLVTDESQSTQSHGTDEQLTTTRQFEPTTPDEKKSSNHINLAMTWNLQTIIILSLLIMIISFPMISLSFWRCH</sequence>
<feature type="signal peptide" evidence="3">
    <location>
        <begin position="1"/>
        <end position="27"/>
    </location>
</feature>
<dbReference type="WBParaSite" id="TREG1_115100.1">
    <property type="protein sequence ID" value="TREG1_115100.1"/>
    <property type="gene ID" value="TREG1_115100"/>
</dbReference>
<evidence type="ECO:0000256" key="2">
    <source>
        <dbReference type="SAM" id="Phobius"/>
    </source>
</evidence>
<keyword evidence="2" id="KW-1133">Transmembrane helix</keyword>
<accession>A0AA85IQM5</accession>
<keyword evidence="3" id="KW-0732">Signal</keyword>
<dbReference type="Proteomes" id="UP000050795">
    <property type="component" value="Unassembled WGS sequence"/>
</dbReference>